<reference evidence="1" key="1">
    <citation type="submission" date="2016-03" db="EMBL/GenBank/DDBJ databases">
        <title>Mechanisms controlling the formation of the plant cell surface in tip-growing cells are functionally conserved among land plants.</title>
        <authorList>
            <person name="Honkanen S."/>
            <person name="Jones V.A."/>
            <person name="Morieri G."/>
            <person name="Champion C."/>
            <person name="Hetherington A.J."/>
            <person name="Kelly S."/>
            <person name="Saint-Marcoux D."/>
            <person name="Proust H."/>
            <person name="Prescott H."/>
            <person name="Dolan L."/>
        </authorList>
    </citation>
    <scope>NUCLEOTIDE SEQUENCE [LARGE SCALE GENOMIC DNA]</scope>
    <source>
        <tissue evidence="1">Whole gametophyte</tissue>
    </source>
</reference>
<dbReference type="EMBL" id="LVLJ01001006">
    <property type="protein sequence ID" value="OAE31611.1"/>
    <property type="molecule type" value="Genomic_DNA"/>
</dbReference>
<dbReference type="AlphaFoldDB" id="A0A176WG90"/>
<evidence type="ECO:0000313" key="2">
    <source>
        <dbReference type="Proteomes" id="UP000077202"/>
    </source>
</evidence>
<dbReference type="Proteomes" id="UP000077202">
    <property type="component" value="Unassembled WGS sequence"/>
</dbReference>
<keyword evidence="2" id="KW-1185">Reference proteome</keyword>
<protein>
    <submittedName>
        <fullName evidence="1">Uncharacterized protein</fullName>
    </submittedName>
</protein>
<name>A0A176WG90_MARPO</name>
<organism evidence="1 2">
    <name type="scientific">Marchantia polymorpha subsp. ruderalis</name>
    <dbReference type="NCBI Taxonomy" id="1480154"/>
    <lineage>
        <taxon>Eukaryota</taxon>
        <taxon>Viridiplantae</taxon>
        <taxon>Streptophyta</taxon>
        <taxon>Embryophyta</taxon>
        <taxon>Marchantiophyta</taxon>
        <taxon>Marchantiopsida</taxon>
        <taxon>Marchantiidae</taxon>
        <taxon>Marchantiales</taxon>
        <taxon>Marchantiaceae</taxon>
        <taxon>Marchantia</taxon>
    </lineage>
</organism>
<accession>A0A176WG90</accession>
<gene>
    <name evidence="1" type="ORF">AXG93_2294s1290</name>
</gene>
<proteinExistence type="predicted"/>
<evidence type="ECO:0000313" key="1">
    <source>
        <dbReference type="EMBL" id="OAE31611.1"/>
    </source>
</evidence>
<comment type="caution">
    <text evidence="1">The sequence shown here is derived from an EMBL/GenBank/DDBJ whole genome shotgun (WGS) entry which is preliminary data.</text>
</comment>
<sequence>MDDNATKLVKCLLSQAMAAPDPRTHAPNANAAAKIQERVDTMYLANRHELLAYGKIMKRKSDNISSIKRNFMTFTRKLHGKLKAVDLSLKTFQLPRIRILFKCAGSKYHRPKERMTSTGGKNEGRNRCDLEGNNFLYHRLRPYPSNDEDNSW</sequence>